<evidence type="ECO:0000313" key="11">
    <source>
        <dbReference type="EMBL" id="MBF9071188.1"/>
    </source>
</evidence>
<evidence type="ECO:0000256" key="6">
    <source>
        <dbReference type="ARBA" id="ARBA00023002"/>
    </source>
</evidence>
<dbReference type="Gene3D" id="3.60.130.10">
    <property type="entry name" value="Clavaminate synthase-like"/>
    <property type="match status" value="1"/>
</dbReference>
<comment type="cofactor">
    <cofactor evidence="1">
        <name>Fe(2+)</name>
        <dbReference type="ChEBI" id="CHEBI:29033"/>
    </cofactor>
</comment>
<evidence type="ECO:0000256" key="2">
    <source>
        <dbReference type="ARBA" id="ARBA00001961"/>
    </source>
</evidence>
<dbReference type="Pfam" id="PF06155">
    <property type="entry name" value="GBBH-like_N"/>
    <property type="match status" value="1"/>
</dbReference>
<evidence type="ECO:0000256" key="3">
    <source>
        <dbReference type="ARBA" id="ARBA00008654"/>
    </source>
</evidence>
<dbReference type="InterPro" id="IPR050411">
    <property type="entry name" value="AlphaKG_dependent_hydroxylases"/>
</dbReference>
<dbReference type="AlphaFoldDB" id="A0A931B6K9"/>
<dbReference type="GO" id="GO:0045329">
    <property type="term" value="P:carnitine biosynthetic process"/>
    <property type="evidence" value="ECO:0007669"/>
    <property type="project" value="TreeGrafter"/>
</dbReference>
<evidence type="ECO:0000256" key="7">
    <source>
        <dbReference type="ARBA" id="ARBA00023004"/>
    </source>
</evidence>
<dbReference type="PANTHER" id="PTHR10696:SF25">
    <property type="entry name" value="OXIDOREDUCTASE AIM17-RELATED"/>
    <property type="match status" value="1"/>
</dbReference>
<dbReference type="CDD" id="cd00250">
    <property type="entry name" value="CAS_like"/>
    <property type="match status" value="1"/>
</dbReference>
<keyword evidence="7" id="KW-0408">Iron</keyword>
<keyword evidence="6" id="KW-0560">Oxidoreductase</keyword>
<keyword evidence="5 11" id="KW-0223">Dioxygenase</keyword>
<organism evidence="11 12">
    <name type="scientific">Streptacidiphilus fuscans</name>
    <dbReference type="NCBI Taxonomy" id="2789292"/>
    <lineage>
        <taxon>Bacteria</taxon>
        <taxon>Bacillati</taxon>
        <taxon>Actinomycetota</taxon>
        <taxon>Actinomycetes</taxon>
        <taxon>Kitasatosporales</taxon>
        <taxon>Streptomycetaceae</taxon>
        <taxon>Streptacidiphilus</taxon>
    </lineage>
</organism>
<dbReference type="InterPro" id="IPR010376">
    <property type="entry name" value="GBBH-like_N"/>
</dbReference>
<dbReference type="GO" id="GO:0016706">
    <property type="term" value="F:2-oxoglutarate-dependent dioxygenase activity"/>
    <property type="evidence" value="ECO:0007669"/>
    <property type="project" value="UniProtKB-ARBA"/>
</dbReference>
<evidence type="ECO:0000259" key="10">
    <source>
        <dbReference type="Pfam" id="PF06155"/>
    </source>
</evidence>
<dbReference type="InterPro" id="IPR042098">
    <property type="entry name" value="TauD-like_sf"/>
</dbReference>
<feature type="domain" description="TauD/TfdA-like" evidence="9">
    <location>
        <begin position="141"/>
        <end position="370"/>
    </location>
</feature>
<protein>
    <submittedName>
        <fullName evidence="11">TauD/TfdA family dioxygenase</fullName>
    </submittedName>
</protein>
<comment type="caution">
    <text evidence="11">The sequence shown here is derived from an EMBL/GenBank/DDBJ whole genome shotgun (WGS) entry which is preliminary data.</text>
</comment>
<evidence type="ECO:0000313" key="12">
    <source>
        <dbReference type="Proteomes" id="UP000657385"/>
    </source>
</evidence>
<dbReference type="InterPro" id="IPR038492">
    <property type="entry name" value="GBBH-like_N_sf"/>
</dbReference>
<feature type="region of interest" description="Disordered" evidence="8">
    <location>
        <begin position="65"/>
        <end position="90"/>
    </location>
</feature>
<dbReference type="RefSeq" id="WP_196196368.1">
    <property type="nucleotide sequence ID" value="NZ_JADPRT010000011.1"/>
</dbReference>
<evidence type="ECO:0000256" key="1">
    <source>
        <dbReference type="ARBA" id="ARBA00001954"/>
    </source>
</evidence>
<accession>A0A931B6K9</accession>
<name>A0A931B6K9_9ACTN</name>
<sequence length="391" mass="42956">MTATETAAETAAAGTGRTRTPRPTALSAVWLRDNCGCAECRDPGTGQKLFQITDLPDSLAIASAEQRTEAGRDGSGSGDGSDSSEGWDVVWSPDGHRSHYDAAWLAAAAQPDPRAEDGKELWPFAEDLDGRLPETSWDAYRSDDRERLRMLDAVRSLGFCLLRGVPLEDGQVQQVALSFGFVRETNYGLQFEVRVEEQPNNLAFTNVAITPHTDNPYRDPVPTLQLLHCLVNDALGGDSGLVDGFAVAARLREQDPEAFAVLTTTPVEFAFRDAVTELSAHRPLIDVDAEGRIREVRFNNRSLGTLRLPAARTDAFYRAYRAFAELLLAPEAQLEFRLGPGDCLIFDNTRLLHARTAFERGGARHLQGCYADLDALLSTVAVLRRTHEEQN</sequence>
<feature type="domain" description="Gamma-butyrobetaine hydroxylase-like N-terminal" evidence="10">
    <location>
        <begin position="25"/>
        <end position="66"/>
    </location>
</feature>
<dbReference type="SUPFAM" id="SSF51197">
    <property type="entry name" value="Clavaminate synthase-like"/>
    <property type="match status" value="1"/>
</dbReference>
<comment type="similarity">
    <text evidence="3">Belongs to the gamma-BBH/TMLD family.</text>
</comment>
<dbReference type="Proteomes" id="UP000657385">
    <property type="component" value="Unassembled WGS sequence"/>
</dbReference>
<dbReference type="EMBL" id="JADPRT010000011">
    <property type="protein sequence ID" value="MBF9071188.1"/>
    <property type="molecule type" value="Genomic_DNA"/>
</dbReference>
<dbReference type="FunFam" id="3.60.130.10:FF:000001">
    <property type="entry name" value="Trimethyllysine dioxygenase, mitochondrial"/>
    <property type="match status" value="1"/>
</dbReference>
<evidence type="ECO:0000256" key="8">
    <source>
        <dbReference type="SAM" id="MobiDB-lite"/>
    </source>
</evidence>
<dbReference type="Pfam" id="PF02668">
    <property type="entry name" value="TauD"/>
    <property type="match status" value="1"/>
</dbReference>
<dbReference type="Gene3D" id="3.30.2020.30">
    <property type="match status" value="1"/>
</dbReference>
<comment type="cofactor">
    <cofactor evidence="2">
        <name>L-ascorbate</name>
        <dbReference type="ChEBI" id="CHEBI:38290"/>
    </cofactor>
</comment>
<gene>
    <name evidence="11" type="ORF">I2501_24535</name>
</gene>
<evidence type="ECO:0000256" key="5">
    <source>
        <dbReference type="ARBA" id="ARBA00022964"/>
    </source>
</evidence>
<proteinExistence type="inferred from homology"/>
<dbReference type="PANTHER" id="PTHR10696">
    <property type="entry name" value="GAMMA-BUTYROBETAINE HYDROXYLASE-RELATED"/>
    <property type="match status" value="1"/>
</dbReference>
<evidence type="ECO:0000259" key="9">
    <source>
        <dbReference type="Pfam" id="PF02668"/>
    </source>
</evidence>
<reference evidence="11" key="1">
    <citation type="submission" date="2020-11" db="EMBL/GenBank/DDBJ databases">
        <title>Isolation and identification of active actinomycetes.</title>
        <authorList>
            <person name="Yu B."/>
        </authorList>
    </citation>
    <scope>NUCLEOTIDE SEQUENCE</scope>
    <source>
        <strain evidence="11">NEAU-YB345</strain>
    </source>
</reference>
<keyword evidence="12" id="KW-1185">Reference proteome</keyword>
<dbReference type="GO" id="GO:0046872">
    <property type="term" value="F:metal ion binding"/>
    <property type="evidence" value="ECO:0007669"/>
    <property type="project" value="UniProtKB-KW"/>
</dbReference>
<feature type="region of interest" description="Disordered" evidence="8">
    <location>
        <begin position="1"/>
        <end position="21"/>
    </location>
</feature>
<dbReference type="InterPro" id="IPR003819">
    <property type="entry name" value="TauD/TfdA-like"/>
</dbReference>
<evidence type="ECO:0000256" key="4">
    <source>
        <dbReference type="ARBA" id="ARBA00022723"/>
    </source>
</evidence>
<keyword evidence="4" id="KW-0479">Metal-binding</keyword>